<accession>A0A2M7Z523</accession>
<keyword evidence="4" id="KW-0472">Membrane</keyword>
<dbReference type="GO" id="GO:0016881">
    <property type="term" value="F:acid-amino acid ligase activity"/>
    <property type="evidence" value="ECO:0007669"/>
    <property type="project" value="InterPro"/>
</dbReference>
<dbReference type="Gene3D" id="3.40.1190.10">
    <property type="entry name" value="Mur-like, catalytic domain"/>
    <property type="match status" value="1"/>
</dbReference>
<name>A0A2M7Z523_9BACT</name>
<keyword evidence="4" id="KW-0812">Transmembrane</keyword>
<feature type="transmembrane region" description="Helical" evidence="4">
    <location>
        <begin position="118"/>
        <end position="138"/>
    </location>
</feature>
<keyword evidence="2" id="KW-0547">Nucleotide-binding</keyword>
<keyword evidence="3" id="KW-0067">ATP-binding</keyword>
<evidence type="ECO:0000256" key="4">
    <source>
        <dbReference type="SAM" id="Phobius"/>
    </source>
</evidence>
<comment type="caution">
    <text evidence="6">The sequence shown here is derived from an EMBL/GenBank/DDBJ whole genome shotgun (WGS) entry which is preliminary data.</text>
</comment>
<feature type="transmembrane region" description="Helical" evidence="4">
    <location>
        <begin position="77"/>
        <end position="93"/>
    </location>
</feature>
<dbReference type="Proteomes" id="UP000231034">
    <property type="component" value="Unassembled WGS sequence"/>
</dbReference>
<dbReference type="SUPFAM" id="SSF53623">
    <property type="entry name" value="MurD-like peptide ligases, catalytic domain"/>
    <property type="match status" value="1"/>
</dbReference>
<evidence type="ECO:0000313" key="6">
    <source>
        <dbReference type="EMBL" id="PJA84242.1"/>
    </source>
</evidence>
<keyword evidence="1" id="KW-0436">Ligase</keyword>
<dbReference type="InterPro" id="IPR013221">
    <property type="entry name" value="Mur_ligase_cen"/>
</dbReference>
<feature type="non-terminal residue" evidence="6">
    <location>
        <position position="406"/>
    </location>
</feature>
<dbReference type="AlphaFoldDB" id="A0A2M7Z523"/>
<keyword evidence="4" id="KW-1133">Transmembrane helix</keyword>
<dbReference type="Pfam" id="PF08245">
    <property type="entry name" value="Mur_ligase_M"/>
    <property type="match status" value="1"/>
</dbReference>
<dbReference type="PANTHER" id="PTHR43024">
    <property type="entry name" value="UDP-N-ACETYLMURAMOYL-TRIPEPTIDE--D-ALANYL-D-ALANINE LIGASE"/>
    <property type="match status" value="1"/>
</dbReference>
<dbReference type="GO" id="GO:0005524">
    <property type="term" value="F:ATP binding"/>
    <property type="evidence" value="ECO:0007669"/>
    <property type="project" value="UniProtKB-KW"/>
</dbReference>
<protein>
    <recommendedName>
        <fullName evidence="5">Mur ligase central domain-containing protein</fullName>
    </recommendedName>
</protein>
<gene>
    <name evidence="6" type="ORF">CO145_01600</name>
</gene>
<dbReference type="PANTHER" id="PTHR43024:SF1">
    <property type="entry name" value="UDP-N-ACETYLMURAMOYL-TRIPEPTIDE--D-ALANYL-D-ALANINE LIGASE"/>
    <property type="match status" value="1"/>
</dbReference>
<sequence>MAFFFILIAFLWFIRETKAILFWLYLWQLKEYRFGRFFDHFRTYQGKKLFFNFFFIFKIILFLYVLSLAFYPKLLAWQLYALWIVILAVIYFFEDAKTVLDFFQKNLKKPVLTQKGKILILVSLIVEFLFLFILFQKFQKIKLFYWFSFSLLSFDILTPFLVSGIVLLFQPLTVYWQNKIIKRAKEKRAKIKDLIVIGITGSYGKTSTKEFLNTILSSKFKVLSTPAHQNTDIAIAKLILEKLNEDTEVFITEMAAYKRGEITSACQIVKPKIGILTGINEQHMATFGSLENIIKTKYELIESLPEMGFAIFNGDNQYCRELYKKAQLSKRICYTKFLASAQEVVVGDFWAKEVKAEKESLSFKIFSRRWGEIFEFKVNLLGEHHAQNILMAAIIGKEVLGMTLEE</sequence>
<feature type="domain" description="Mur ligase central" evidence="5">
    <location>
        <begin position="199"/>
        <end position="395"/>
    </location>
</feature>
<feature type="transmembrane region" description="Helical" evidence="4">
    <location>
        <begin position="6"/>
        <end position="28"/>
    </location>
</feature>
<dbReference type="InterPro" id="IPR036565">
    <property type="entry name" value="Mur-like_cat_sf"/>
</dbReference>
<dbReference type="EMBL" id="PFVR01000054">
    <property type="protein sequence ID" value="PJA84242.1"/>
    <property type="molecule type" value="Genomic_DNA"/>
</dbReference>
<evidence type="ECO:0000259" key="5">
    <source>
        <dbReference type="Pfam" id="PF08245"/>
    </source>
</evidence>
<organism evidence="6 7">
    <name type="scientific">Candidatus Nealsonbacteria bacterium CG_4_9_14_3_um_filter_37_13</name>
    <dbReference type="NCBI Taxonomy" id="1974695"/>
    <lineage>
        <taxon>Bacteria</taxon>
        <taxon>Candidatus Nealsoniibacteriota</taxon>
    </lineage>
</organism>
<feature type="transmembrane region" description="Helical" evidence="4">
    <location>
        <begin position="144"/>
        <end position="169"/>
    </location>
</feature>
<proteinExistence type="predicted"/>
<evidence type="ECO:0000313" key="7">
    <source>
        <dbReference type="Proteomes" id="UP000231034"/>
    </source>
</evidence>
<reference evidence="7" key="1">
    <citation type="submission" date="2017-09" db="EMBL/GenBank/DDBJ databases">
        <title>Depth-based differentiation of microbial function through sediment-hosted aquifers and enrichment of novel symbionts in the deep terrestrial subsurface.</title>
        <authorList>
            <person name="Probst A.J."/>
            <person name="Ladd B."/>
            <person name="Jarett J.K."/>
            <person name="Geller-Mcgrath D.E."/>
            <person name="Sieber C.M.K."/>
            <person name="Emerson J.B."/>
            <person name="Anantharaman K."/>
            <person name="Thomas B.C."/>
            <person name="Malmstrom R."/>
            <person name="Stieglmeier M."/>
            <person name="Klingl A."/>
            <person name="Woyke T."/>
            <person name="Ryan C.M."/>
            <person name="Banfield J.F."/>
        </authorList>
    </citation>
    <scope>NUCLEOTIDE SEQUENCE [LARGE SCALE GENOMIC DNA]</scope>
</reference>
<evidence type="ECO:0000256" key="2">
    <source>
        <dbReference type="ARBA" id="ARBA00022741"/>
    </source>
</evidence>
<evidence type="ECO:0000256" key="1">
    <source>
        <dbReference type="ARBA" id="ARBA00022598"/>
    </source>
</evidence>
<dbReference type="InterPro" id="IPR051046">
    <property type="entry name" value="MurCDEF_CellWall_CoF430Synth"/>
</dbReference>
<evidence type="ECO:0000256" key="3">
    <source>
        <dbReference type="ARBA" id="ARBA00022840"/>
    </source>
</evidence>
<feature type="transmembrane region" description="Helical" evidence="4">
    <location>
        <begin position="49"/>
        <end position="71"/>
    </location>
</feature>